<dbReference type="Gene3D" id="3.40.50.1820">
    <property type="entry name" value="alpha/beta hydrolase"/>
    <property type="match status" value="2"/>
</dbReference>
<dbReference type="SUPFAM" id="SSF53474">
    <property type="entry name" value="alpha/beta-Hydrolases"/>
    <property type="match status" value="1"/>
</dbReference>
<evidence type="ECO:0000256" key="2">
    <source>
        <dbReference type="SAM" id="SignalP"/>
    </source>
</evidence>
<proteinExistence type="predicted"/>
<sequence length="603" mass="64603">MEEFMRRAHAVATALAGLLAAGTIATPLAQAEPVNSQLAAVSETVYVESAMDSDSDGQKDRIAADVMRPDSGAKVPVVMEASPYYGLGAAAKAQRDVPRGFKRWYDEYFVPRGYAVVEVEMQGTSRSTGCPTTGGPEDTASVRAVVDWLNGRAKAFYADGRPATATWSTGNVGMLGVSYNGTLPNAAAAAAIPGVKTIVPIAAISSWYDYSRDQGIGYSGHTSNYPRYLANYVISAEQKAKCAPVMDRLVREDGDETYDYTSFWKTRDYKQTVGNVSASVFVVHGQADWNVKTSHFGRWWSELAKRNVPRKIWLHRGGHLDPIGFRQAEWQRVMGLWMDYWLKGVDNGIMREPMADVQRPNGSWEQYANWPQPGTKDTTLFLGPAAGGFSGSLTATPTGTGQTQQLANNTNLSESAMMANPETATAGRLAYVTAPLSQPAKLSGEVRVTTRIASNRASVPLTALLVDYGPGTQRVMTDRSPIELSTETCTQADLRDRTGCARPAAVSVRAVTATMLSKGTIDAKNRNSLEVATPVPTGGTVDVTWRMHPKDFVIPAGHRIGIVIVTNHTGYVGADSAAAGGLLNVSLGVSKVVLPVVGGAVIT</sequence>
<keyword evidence="2" id="KW-0732">Signal</keyword>
<dbReference type="NCBIfam" id="TIGR00976">
    <property type="entry name" value="CocE_NonD"/>
    <property type="match status" value="1"/>
</dbReference>
<dbReference type="Pfam" id="PF08530">
    <property type="entry name" value="PepX_C"/>
    <property type="match status" value="1"/>
</dbReference>
<feature type="signal peptide" evidence="2">
    <location>
        <begin position="1"/>
        <end position="31"/>
    </location>
</feature>
<dbReference type="OrthoDB" id="5240615at2"/>
<dbReference type="InterPro" id="IPR008979">
    <property type="entry name" value="Galactose-bd-like_sf"/>
</dbReference>
<dbReference type="GO" id="GO:0008239">
    <property type="term" value="F:dipeptidyl-peptidase activity"/>
    <property type="evidence" value="ECO:0007669"/>
    <property type="project" value="InterPro"/>
</dbReference>
<dbReference type="EMBL" id="VOBR01000001">
    <property type="protein sequence ID" value="TWP54042.1"/>
    <property type="molecule type" value="Genomic_DNA"/>
</dbReference>
<dbReference type="InterPro" id="IPR005674">
    <property type="entry name" value="CocE/Ser_esterase"/>
</dbReference>
<evidence type="ECO:0000256" key="1">
    <source>
        <dbReference type="ARBA" id="ARBA00022801"/>
    </source>
</evidence>
<feature type="domain" description="Xaa-Pro dipeptidyl-peptidase C-terminal" evidence="3">
    <location>
        <begin position="335"/>
        <end position="593"/>
    </location>
</feature>
<accession>A0A563F2K1</accession>
<dbReference type="SMART" id="SM00939">
    <property type="entry name" value="PepX_C"/>
    <property type="match status" value="1"/>
</dbReference>
<feature type="chain" id="PRO_5021992087" evidence="2">
    <location>
        <begin position="32"/>
        <end position="603"/>
    </location>
</feature>
<evidence type="ECO:0000313" key="5">
    <source>
        <dbReference type="Proteomes" id="UP000316639"/>
    </source>
</evidence>
<dbReference type="Proteomes" id="UP000316639">
    <property type="component" value="Unassembled WGS sequence"/>
</dbReference>
<keyword evidence="5" id="KW-1185">Reference proteome</keyword>
<dbReference type="InterPro" id="IPR000383">
    <property type="entry name" value="Xaa-Pro-like_dom"/>
</dbReference>
<protein>
    <submittedName>
        <fullName evidence="4">CocE/NonD family hydrolase</fullName>
    </submittedName>
</protein>
<comment type="caution">
    <text evidence="4">The sequence shown here is derived from an EMBL/GenBank/DDBJ whole genome shotgun (WGS) entry which is preliminary data.</text>
</comment>
<evidence type="ECO:0000313" key="4">
    <source>
        <dbReference type="EMBL" id="TWP54042.1"/>
    </source>
</evidence>
<dbReference type="InterPro" id="IPR013736">
    <property type="entry name" value="Xaa-Pro_dipept_C"/>
</dbReference>
<name>A0A563F2K1_9PSEU</name>
<reference evidence="4 5" key="1">
    <citation type="submission" date="2019-07" db="EMBL/GenBank/DDBJ databases">
        <title>Lentzea xizangensis sp. nov., isolated from Qinghai-Tibetan Plateau Soils.</title>
        <authorList>
            <person name="Huang J."/>
        </authorList>
    </citation>
    <scope>NUCLEOTIDE SEQUENCE [LARGE SCALE GENOMIC DNA]</scope>
    <source>
        <strain evidence="4 5">FXJ1.1311</strain>
    </source>
</reference>
<dbReference type="Gene3D" id="2.60.120.260">
    <property type="entry name" value="Galactose-binding domain-like"/>
    <property type="match status" value="1"/>
</dbReference>
<dbReference type="Pfam" id="PF02129">
    <property type="entry name" value="Peptidase_S15"/>
    <property type="match status" value="1"/>
</dbReference>
<organism evidence="4 5">
    <name type="scientific">Lentzea tibetensis</name>
    <dbReference type="NCBI Taxonomy" id="2591470"/>
    <lineage>
        <taxon>Bacteria</taxon>
        <taxon>Bacillati</taxon>
        <taxon>Actinomycetota</taxon>
        <taxon>Actinomycetes</taxon>
        <taxon>Pseudonocardiales</taxon>
        <taxon>Pseudonocardiaceae</taxon>
        <taxon>Lentzea</taxon>
    </lineage>
</organism>
<gene>
    <name evidence="4" type="ORF">FKR81_00265</name>
</gene>
<dbReference type="AlphaFoldDB" id="A0A563F2K1"/>
<dbReference type="SUPFAM" id="SSF49785">
    <property type="entry name" value="Galactose-binding domain-like"/>
    <property type="match status" value="1"/>
</dbReference>
<keyword evidence="1 4" id="KW-0378">Hydrolase</keyword>
<dbReference type="InterPro" id="IPR029058">
    <property type="entry name" value="AB_hydrolase_fold"/>
</dbReference>
<evidence type="ECO:0000259" key="3">
    <source>
        <dbReference type="SMART" id="SM00939"/>
    </source>
</evidence>